<feature type="region of interest" description="Disordered" evidence="1">
    <location>
        <begin position="1364"/>
        <end position="1383"/>
    </location>
</feature>
<dbReference type="Proteomes" id="UP000193411">
    <property type="component" value="Unassembled WGS sequence"/>
</dbReference>
<comment type="caution">
    <text evidence="4">The sequence shown here is derived from an EMBL/GenBank/DDBJ whole genome shotgun (WGS) entry which is preliminary data.</text>
</comment>
<evidence type="ECO:0000256" key="1">
    <source>
        <dbReference type="SAM" id="MobiDB-lite"/>
    </source>
</evidence>
<dbReference type="PANTHER" id="PTHR20837:SF0">
    <property type="entry name" value="COILED-COIL AND C2 DOMAIN-CONTAINING PROTEIN 2A"/>
    <property type="match status" value="1"/>
</dbReference>
<dbReference type="OrthoDB" id="2162143at2759"/>
<protein>
    <submittedName>
        <fullName evidence="4">Uncharacterized protein</fullName>
    </submittedName>
</protein>
<feature type="non-terminal residue" evidence="4">
    <location>
        <position position="1620"/>
    </location>
</feature>
<proteinExistence type="predicted"/>
<feature type="region of interest" description="Disordered" evidence="1">
    <location>
        <begin position="894"/>
        <end position="915"/>
    </location>
</feature>
<dbReference type="GO" id="GO:1905515">
    <property type="term" value="P:non-motile cilium assembly"/>
    <property type="evidence" value="ECO:0007669"/>
    <property type="project" value="TreeGrafter"/>
</dbReference>
<dbReference type="Gene3D" id="2.60.40.150">
    <property type="entry name" value="C2 domain"/>
    <property type="match status" value="1"/>
</dbReference>
<organism evidence="4 5">
    <name type="scientific">Catenaria anguillulae PL171</name>
    <dbReference type="NCBI Taxonomy" id="765915"/>
    <lineage>
        <taxon>Eukaryota</taxon>
        <taxon>Fungi</taxon>
        <taxon>Fungi incertae sedis</taxon>
        <taxon>Blastocladiomycota</taxon>
        <taxon>Blastocladiomycetes</taxon>
        <taxon>Blastocladiales</taxon>
        <taxon>Catenariaceae</taxon>
        <taxon>Catenaria</taxon>
    </lineage>
</organism>
<dbReference type="InterPro" id="IPR056290">
    <property type="entry name" value="CEPT76/DRC7_peptidase-like_dom"/>
</dbReference>
<sequence length="1620" mass="176521">MVFTEANTRCNRPLTMSESVPAASTADAVARARQRIAALRLTTPAPAGQAQHASSSASPVMSASPSSSGGASGFRKMAENQQPTFTLTGADDSASKSQSQSQAIPRALAPKDTSNDALMQSQALFHLGTHANLNIDTSSSSLQSPSSASPIAKGLSSLSISVLRKRKPTTDTHTPAIQSSAAHLDARPHAPTTNHDGDDLEALLGSLHDQASPVISIPAQLDSNVSDALLWFGPTRQQLQQAYLVQSAKRAQGQAVPYTPPMLAHNQAYLSVRHPSIPPSESPYAWPWQVDHVHPIHNPASASDSLASAAADWTTSEDTRQAHVLRLHLLHVHLTCHPLLPAHAPLLATLDVLLATYARLTATDPCALLSAHLRSLISEYKRARRTLLGQLDPSQTRESPLWHMPSMGNAVREYVRGQDWNWICEVLAQVRYLKHVLVEIRECRRKRQDERRAVDKVQRRIEDVWMEIERVRTSGFRERRMVVDEIEEDGLFAQDEVEDEVKDLEREEAEWAKAIALERDLCAVILGNNPSTSTNDNDKEDEGEEEQRLPAYAPAETVYPRRGVRYRFEFDDDQDARSENEQLVETRTTTSWMAKVMVAGIVVASTQAVVLDVQTQRVRWNEPLDVVVPKEAGVECVDVTIYEHQGHLRTPTFIAHLSLPTPYSSHIHGTHSLTFSSPDAHISGSLTYQLTWLSAPPSIPLAPATLTHFPHLTTLVSPASLDAHAILKCIQQLHLHVPPEHALVADVNELASMARALVVPPGHVEVVSGDDANALGDFGAVDARRLQVLRQRANKEIVVGGPVPLDGEIMTLKVDDAQPPSKVLQLLQHSKSELGSTRFSTLARRLHIRHLHARGTLTQARQFDSLVREVRLPRQQDEGNILFDLFRARRKLRPEKQEPRWSLKGTGEAGSERRRRERGEYAVVVAVKRGVNFPTRAGGGVGAGRGKAGDADQGGGPPADVAAALPGLFDVDDAQSARERLYVQVSYDGKVTRTLGVVHGPHPEWNAAVSLSVKIPSEQALPNGVIHINVFDEVLVDMHVDDRTREKTVFYVKEAKWIGQVTVPMVDLCEQGRIVGRFPVTVGVPLMGYTMAAEEAVLDLAVSLTPDFSIDEQLQLQAVSSMEHPDTVQAAQRWLAKLPPASPSPRFALALATDLSGQQVLVSRYLSPLAPPAYITSVDQAVRFVAMIPTLSDRLSFAADVEIWATCDQFLALGAGDGIDHAILLACLLMYLAVGDVYLVLGYGVPDGRTAHVMYIPTGANSGASLANALDRDEEPIFVNPLTGRTYRARDRPGTSIGLHGIGCVVGVSNLWLNVQPVDATFATPPMVWDFNNTSAWRPLFSNTPTSATAARTLLSSLASLVVPTSSSNGSGPGTRRPEPWTSIQPTSLTYTRVPSKSIKALQTQLESTLTRNIESWRLRPTRWNRLLCRVLSRLAAASEVHGDPDCTSPDQRRALYASAMAEVQKMASIQDNHIYVVSINVPWTEEEAVVEAVKETRWWDTEDPAVELAMAVWCVGGISGVVGVWVWLASSVRRWNVGGAGTAAGASLRTGSVRAPSAAPTGTILVDMPTTPMVQPPLFAGAGASAAGMRRRSSSVMREGLDNLSMRAGDDAEDQSRPR</sequence>
<feature type="domain" description="C2" evidence="2">
    <location>
        <begin position="981"/>
        <end position="1072"/>
    </location>
</feature>
<feature type="region of interest" description="Disordered" evidence="1">
    <location>
        <begin position="44"/>
        <end position="112"/>
    </location>
</feature>
<dbReference type="Pfam" id="PF24656">
    <property type="entry name" value="CEPT76_peptidase"/>
    <property type="match status" value="1"/>
</dbReference>
<reference evidence="4 5" key="1">
    <citation type="submission" date="2016-07" db="EMBL/GenBank/DDBJ databases">
        <title>Pervasive Adenine N6-methylation of Active Genes in Fungi.</title>
        <authorList>
            <consortium name="DOE Joint Genome Institute"/>
            <person name="Mondo S.J."/>
            <person name="Dannebaum R.O."/>
            <person name="Kuo R.C."/>
            <person name="Labutti K."/>
            <person name="Haridas S."/>
            <person name="Kuo A."/>
            <person name="Salamov A."/>
            <person name="Ahrendt S.R."/>
            <person name="Lipzen A."/>
            <person name="Sullivan W."/>
            <person name="Andreopoulos W.B."/>
            <person name="Clum A."/>
            <person name="Lindquist E."/>
            <person name="Daum C."/>
            <person name="Ramamoorthy G.K."/>
            <person name="Gryganskyi A."/>
            <person name="Culley D."/>
            <person name="Magnuson J.K."/>
            <person name="James T.Y."/>
            <person name="O'Malley M.A."/>
            <person name="Stajich J.E."/>
            <person name="Spatafora J.W."/>
            <person name="Visel A."/>
            <person name="Grigoriev I.V."/>
        </authorList>
    </citation>
    <scope>NUCLEOTIDE SEQUENCE [LARGE SCALE GENOMIC DNA]</scope>
    <source>
        <strain evidence="4 5">PL171</strain>
    </source>
</reference>
<feature type="compositionally biased region" description="Low complexity" evidence="1">
    <location>
        <begin position="44"/>
        <end position="69"/>
    </location>
</feature>
<keyword evidence="5" id="KW-1185">Reference proteome</keyword>
<feature type="region of interest" description="Disordered" evidence="1">
    <location>
        <begin position="938"/>
        <end position="958"/>
    </location>
</feature>
<feature type="region of interest" description="Disordered" evidence="1">
    <location>
        <begin position="1598"/>
        <end position="1620"/>
    </location>
</feature>
<dbReference type="InterPro" id="IPR000008">
    <property type="entry name" value="C2_dom"/>
</dbReference>
<dbReference type="GO" id="GO:1904491">
    <property type="term" value="P:protein localization to ciliary transition zone"/>
    <property type="evidence" value="ECO:0007669"/>
    <property type="project" value="TreeGrafter"/>
</dbReference>
<evidence type="ECO:0000313" key="4">
    <source>
        <dbReference type="EMBL" id="ORZ31657.1"/>
    </source>
</evidence>
<evidence type="ECO:0000313" key="5">
    <source>
        <dbReference type="Proteomes" id="UP000193411"/>
    </source>
</evidence>
<evidence type="ECO:0000259" key="2">
    <source>
        <dbReference type="Pfam" id="PF00168"/>
    </source>
</evidence>
<evidence type="ECO:0000259" key="3">
    <source>
        <dbReference type="Pfam" id="PF24656"/>
    </source>
</evidence>
<dbReference type="Pfam" id="PF00168">
    <property type="entry name" value="C2"/>
    <property type="match status" value="1"/>
</dbReference>
<dbReference type="InterPro" id="IPR052434">
    <property type="entry name" value="Tectonic-like_complex_comp"/>
</dbReference>
<name>A0A1Y2HAP3_9FUNG</name>
<dbReference type="GO" id="GO:0035869">
    <property type="term" value="C:ciliary transition zone"/>
    <property type="evidence" value="ECO:0007669"/>
    <property type="project" value="TreeGrafter"/>
</dbReference>
<gene>
    <name evidence="4" type="ORF">BCR44DRAFT_90197</name>
</gene>
<dbReference type="EMBL" id="MCFL01000057">
    <property type="protein sequence ID" value="ORZ31657.1"/>
    <property type="molecule type" value="Genomic_DNA"/>
</dbReference>
<feature type="compositionally biased region" description="Low complexity" evidence="1">
    <location>
        <begin position="90"/>
        <end position="103"/>
    </location>
</feature>
<feature type="region of interest" description="Disordered" evidence="1">
    <location>
        <begin position="527"/>
        <end position="549"/>
    </location>
</feature>
<dbReference type="PANTHER" id="PTHR20837">
    <property type="entry name" value="CENTROSOMAL PROTEIN-RELATED"/>
    <property type="match status" value="1"/>
</dbReference>
<dbReference type="InterPro" id="IPR035892">
    <property type="entry name" value="C2_domain_sf"/>
</dbReference>
<feature type="compositionally biased region" description="Basic and acidic residues" evidence="1">
    <location>
        <begin position="1609"/>
        <end position="1620"/>
    </location>
</feature>
<feature type="compositionally biased region" description="Gly residues" evidence="1">
    <location>
        <begin position="938"/>
        <end position="957"/>
    </location>
</feature>
<accession>A0A1Y2HAP3</accession>
<dbReference type="STRING" id="765915.A0A1Y2HAP3"/>
<feature type="domain" description="CEP76/DRC7 peptidase-like" evidence="3">
    <location>
        <begin position="1202"/>
        <end position="1340"/>
    </location>
</feature>